<evidence type="ECO:0000313" key="1">
    <source>
        <dbReference type="EMBL" id="KAL0631928.1"/>
    </source>
</evidence>
<evidence type="ECO:0000313" key="2">
    <source>
        <dbReference type="Proteomes" id="UP001447188"/>
    </source>
</evidence>
<dbReference type="Proteomes" id="UP001447188">
    <property type="component" value="Unassembled WGS sequence"/>
</dbReference>
<organism evidence="1 2">
    <name type="scientific">Discina gigas</name>
    <dbReference type="NCBI Taxonomy" id="1032678"/>
    <lineage>
        <taxon>Eukaryota</taxon>
        <taxon>Fungi</taxon>
        <taxon>Dikarya</taxon>
        <taxon>Ascomycota</taxon>
        <taxon>Pezizomycotina</taxon>
        <taxon>Pezizomycetes</taxon>
        <taxon>Pezizales</taxon>
        <taxon>Discinaceae</taxon>
        <taxon>Discina</taxon>
    </lineage>
</organism>
<keyword evidence="2" id="KW-1185">Reference proteome</keyword>
<protein>
    <submittedName>
        <fullName evidence="1">Uncharacterized protein</fullName>
    </submittedName>
</protein>
<accession>A0ABR3G7Z1</accession>
<proteinExistence type="predicted"/>
<sequence>MIRTHRSIYFHVSHRVSAIPSRVPANPVRRYTTAAPLPDPKFLRTLSRDELIDALIQQQMGWLRDRAELVGAMAQEKDAILRDKDSMLSDKDAQLKTERGAVLSALQSGHKAELERFFYMERYKSLRTQYLRQEDRFNLRGIIEYIASTNPNHMHGVQLNLNDLSGTPEFARCLDSILERVMLPRDGVLRSCKGVYSMLSKHFHRHSVRGNCPELVIDTTPGHSQVFAASDGAALEAYLQLRSIPYLTICGEQTLRFEVAKPGQPMVGEEMRLGYQRCSWLDNIPVSPGDLSKLQAEPPITMEDEKLIDV</sequence>
<reference evidence="1 2" key="1">
    <citation type="submission" date="2024-02" db="EMBL/GenBank/DDBJ databases">
        <title>Discinaceae phylogenomics.</title>
        <authorList>
            <person name="Dirks A.C."/>
            <person name="James T.Y."/>
        </authorList>
    </citation>
    <scope>NUCLEOTIDE SEQUENCE [LARGE SCALE GENOMIC DNA]</scope>
    <source>
        <strain evidence="1 2">ACD0624</strain>
    </source>
</reference>
<comment type="caution">
    <text evidence="1">The sequence shown here is derived from an EMBL/GenBank/DDBJ whole genome shotgun (WGS) entry which is preliminary data.</text>
</comment>
<dbReference type="EMBL" id="JBBBZM010000200">
    <property type="protein sequence ID" value="KAL0631928.1"/>
    <property type="molecule type" value="Genomic_DNA"/>
</dbReference>
<name>A0ABR3G7Z1_9PEZI</name>
<gene>
    <name evidence="1" type="ORF">Q9L58_009213</name>
</gene>